<feature type="domain" description="Mechanosensitive ion channel MscS" evidence="9">
    <location>
        <begin position="593"/>
        <end position="658"/>
    </location>
</feature>
<reference evidence="11 12" key="1">
    <citation type="submission" date="2011-06" db="EMBL/GenBank/DDBJ databases">
        <title>The draft genome of Thiorhodococcus drewsii AZ1.</title>
        <authorList>
            <consortium name="US DOE Joint Genome Institute (JGI-PGF)"/>
            <person name="Lucas S."/>
            <person name="Han J."/>
            <person name="Lapidus A."/>
            <person name="Cheng J.-F."/>
            <person name="Goodwin L."/>
            <person name="Pitluck S."/>
            <person name="Peters L."/>
            <person name="Land M.L."/>
            <person name="Hauser L."/>
            <person name="Vogl K."/>
            <person name="Liu Z."/>
            <person name="Imhoff J."/>
            <person name="Thiel V."/>
            <person name="Frigaard N.-U."/>
            <person name="Bryant D.A."/>
            <person name="Woyke T.J."/>
        </authorList>
    </citation>
    <scope>NUCLEOTIDE SEQUENCE [LARGE SCALE GENOMIC DNA]</scope>
    <source>
        <strain evidence="11 12">AZ1</strain>
    </source>
</reference>
<feature type="transmembrane region" description="Helical" evidence="8">
    <location>
        <begin position="409"/>
        <end position="432"/>
    </location>
</feature>
<evidence type="ECO:0000256" key="3">
    <source>
        <dbReference type="ARBA" id="ARBA00022475"/>
    </source>
</evidence>
<dbReference type="InterPro" id="IPR010920">
    <property type="entry name" value="LSM_dom_sf"/>
</dbReference>
<dbReference type="Gene3D" id="1.10.287.1260">
    <property type="match status" value="1"/>
</dbReference>
<evidence type="ECO:0000256" key="7">
    <source>
        <dbReference type="SAM" id="Coils"/>
    </source>
</evidence>
<keyword evidence="12" id="KW-1185">Reference proteome</keyword>
<name>G2DW60_9GAMM</name>
<sequence length="773" mass="83417">MTSGTLGRRLSRLLLLIVLGLVVGQAWSDQPSLDAASTEGALSRLTEIGRALQRGTLSDARLATLTDAATANQSQAQDCISAQETRTATIAAQLKALGTAVAGESAQAAEARTQLAQQQAQATALLSDCRLLEVKSSDALQALAARQKEQLTDRLLMRGPATPSLIQAWIANPLALTSLFDLKALDGRLGVADARVLLWLGALGLIGLALGLLPRRRMQRVVPVDPERDLARAVLQGLFLSLGRYLPGLSAGALWSLYWLIRGQDPAGWPLLADAAVALLGYQLALVAIRTGFNPPPPAGRYLRVPADLAQRFARSLWWLALSALIGALLLATPVAEAANADLLLVVRSLWGTLFVANLIWTVWLIRRLRGKGGLGVVRFSIALALLGALGAEWAGYRNLSVFIGEGVVLTLVCLLLAWLVATLGNDFIDSLDEGRHAWERRLRVRMGVGPDAFIPGLFWLRILFHLLIWLVLGLVLLEVWGLPDSAQYALLRWAEEGVTLGQVNIQPARVLLAILALGLLLSFASWARTRLDRRLASTHLERGARETAVTMSGYGLMIAAGLIALAIAGVTFQNLALIAGALSVGIGFGLQNIVNNFVSGLILLFERPIRTGDWIIVNDIEGYVRRISIRSTQIQTFERADVIVPNSDLISNSVTNLMLRDRFGRLRVPVGVAYGSDTLRVKETLLAVARAHPQIVQGSASVVDPYVLFLSFGDSALNFELRAFVFDVGQRLTVLSDLNFAIDAAFREAGIEIPFPQRDLHIIRPGPPAGSG</sequence>
<comment type="subcellular location">
    <subcellularLocation>
        <location evidence="1">Cell membrane</location>
        <topology evidence="1">Multi-pass membrane protein</topology>
    </subcellularLocation>
</comment>
<feature type="transmembrane region" description="Helical" evidence="8">
    <location>
        <begin position="345"/>
        <end position="365"/>
    </location>
</feature>
<evidence type="ECO:0000256" key="4">
    <source>
        <dbReference type="ARBA" id="ARBA00022692"/>
    </source>
</evidence>
<dbReference type="Pfam" id="PF21082">
    <property type="entry name" value="MS_channel_3rd"/>
    <property type="match status" value="1"/>
</dbReference>
<dbReference type="Gene3D" id="3.30.70.100">
    <property type="match status" value="1"/>
</dbReference>
<gene>
    <name evidence="11" type="ORF">ThidrDRAFT_0469</name>
</gene>
<proteinExistence type="inferred from homology"/>
<feature type="transmembrane region" description="Helical" evidence="8">
    <location>
        <begin position="234"/>
        <end position="261"/>
    </location>
</feature>
<dbReference type="AlphaFoldDB" id="G2DW60"/>
<feature type="transmembrane region" description="Helical" evidence="8">
    <location>
        <begin position="313"/>
        <end position="333"/>
    </location>
</feature>
<dbReference type="InterPro" id="IPR011014">
    <property type="entry name" value="MscS_channel_TM-2"/>
</dbReference>
<keyword evidence="5 8" id="KW-1133">Transmembrane helix</keyword>
<evidence type="ECO:0000313" key="11">
    <source>
        <dbReference type="EMBL" id="EGV33780.1"/>
    </source>
</evidence>
<comment type="caution">
    <text evidence="11">The sequence shown here is derived from an EMBL/GenBank/DDBJ whole genome shotgun (WGS) entry which is preliminary data.</text>
</comment>
<evidence type="ECO:0000256" key="5">
    <source>
        <dbReference type="ARBA" id="ARBA00022989"/>
    </source>
</evidence>
<protein>
    <submittedName>
        <fullName evidence="11">MscS Mechanosensitive ion channel</fullName>
    </submittedName>
</protein>
<keyword evidence="6 8" id="KW-0472">Membrane</keyword>
<feature type="transmembrane region" description="Helical" evidence="8">
    <location>
        <begin position="196"/>
        <end position="213"/>
    </location>
</feature>
<dbReference type="SUPFAM" id="SSF82861">
    <property type="entry name" value="Mechanosensitive channel protein MscS (YggB), transmembrane region"/>
    <property type="match status" value="1"/>
</dbReference>
<feature type="transmembrane region" description="Helical" evidence="8">
    <location>
        <begin position="509"/>
        <end position="528"/>
    </location>
</feature>
<dbReference type="EMBL" id="AFWT01000002">
    <property type="protein sequence ID" value="EGV33780.1"/>
    <property type="molecule type" value="Genomic_DNA"/>
</dbReference>
<dbReference type="PANTHER" id="PTHR30347:SF1">
    <property type="entry name" value="MECHANOSENSITIVE CHANNEL MSCK"/>
    <property type="match status" value="1"/>
</dbReference>
<evidence type="ECO:0000313" key="12">
    <source>
        <dbReference type="Proteomes" id="UP000004200"/>
    </source>
</evidence>
<evidence type="ECO:0000256" key="6">
    <source>
        <dbReference type="ARBA" id="ARBA00023136"/>
    </source>
</evidence>
<accession>G2DW60</accession>
<dbReference type="InterPro" id="IPR011066">
    <property type="entry name" value="MscS_channel_C_sf"/>
</dbReference>
<feature type="transmembrane region" description="Helical" evidence="8">
    <location>
        <begin position="267"/>
        <end position="293"/>
    </location>
</feature>
<evidence type="ECO:0000259" key="10">
    <source>
        <dbReference type="Pfam" id="PF21082"/>
    </source>
</evidence>
<evidence type="ECO:0000256" key="1">
    <source>
        <dbReference type="ARBA" id="ARBA00004651"/>
    </source>
</evidence>
<evidence type="ECO:0000259" key="9">
    <source>
        <dbReference type="Pfam" id="PF00924"/>
    </source>
</evidence>
<dbReference type="eggNOG" id="COG3264">
    <property type="taxonomic scope" value="Bacteria"/>
</dbReference>
<feature type="coiled-coil region" evidence="7">
    <location>
        <begin position="101"/>
        <end position="128"/>
    </location>
</feature>
<organism evidence="11 12">
    <name type="scientific">Thiorhodococcus drewsii AZ1</name>
    <dbReference type="NCBI Taxonomy" id="765913"/>
    <lineage>
        <taxon>Bacteria</taxon>
        <taxon>Pseudomonadati</taxon>
        <taxon>Pseudomonadota</taxon>
        <taxon>Gammaproteobacteria</taxon>
        <taxon>Chromatiales</taxon>
        <taxon>Chromatiaceae</taxon>
        <taxon>Thiorhodococcus</taxon>
    </lineage>
</organism>
<feature type="domain" description="Mechanosensitive ion channel MscS C-terminal" evidence="10">
    <location>
        <begin position="668"/>
        <end position="754"/>
    </location>
</feature>
<dbReference type="RefSeq" id="WP_007039185.1">
    <property type="nucleotide sequence ID" value="NZ_AFWT01000002.1"/>
</dbReference>
<feature type="transmembrane region" description="Helical" evidence="8">
    <location>
        <begin position="377"/>
        <end position="397"/>
    </location>
</feature>
<dbReference type="STRING" id="765913.ThidrDRAFT_0469"/>
<dbReference type="InterPro" id="IPR052702">
    <property type="entry name" value="MscS-like_channel"/>
</dbReference>
<dbReference type="Gene3D" id="2.30.30.60">
    <property type="match status" value="1"/>
</dbReference>
<keyword evidence="3" id="KW-1003">Cell membrane</keyword>
<dbReference type="Pfam" id="PF00924">
    <property type="entry name" value="MS_channel_2nd"/>
    <property type="match status" value="1"/>
</dbReference>
<evidence type="ECO:0000256" key="2">
    <source>
        <dbReference type="ARBA" id="ARBA00008017"/>
    </source>
</evidence>
<feature type="transmembrane region" description="Helical" evidence="8">
    <location>
        <begin position="577"/>
        <end position="606"/>
    </location>
</feature>
<dbReference type="GO" id="GO:0008381">
    <property type="term" value="F:mechanosensitive monoatomic ion channel activity"/>
    <property type="evidence" value="ECO:0007669"/>
    <property type="project" value="UniProtKB-ARBA"/>
</dbReference>
<comment type="similarity">
    <text evidence="2">Belongs to the MscS (TC 1.A.23) family.</text>
</comment>
<dbReference type="InterPro" id="IPR006685">
    <property type="entry name" value="MscS_channel_2nd"/>
</dbReference>
<dbReference type="InterPro" id="IPR023408">
    <property type="entry name" value="MscS_beta-dom_sf"/>
</dbReference>
<dbReference type="SUPFAM" id="SSF82689">
    <property type="entry name" value="Mechanosensitive channel protein MscS (YggB), C-terminal domain"/>
    <property type="match status" value="1"/>
</dbReference>
<feature type="transmembrane region" description="Helical" evidence="8">
    <location>
        <begin position="549"/>
        <end position="571"/>
    </location>
</feature>
<dbReference type="PATRIC" id="fig|765913.3.peg.475"/>
<keyword evidence="7" id="KW-0175">Coiled coil</keyword>
<dbReference type="PANTHER" id="PTHR30347">
    <property type="entry name" value="POTASSIUM CHANNEL RELATED"/>
    <property type="match status" value="1"/>
</dbReference>
<dbReference type="Proteomes" id="UP000004200">
    <property type="component" value="Unassembled WGS sequence"/>
</dbReference>
<feature type="transmembrane region" description="Helical" evidence="8">
    <location>
        <begin position="453"/>
        <end position="478"/>
    </location>
</feature>
<dbReference type="InterPro" id="IPR049278">
    <property type="entry name" value="MS_channel_C"/>
</dbReference>
<dbReference type="GO" id="GO:0005886">
    <property type="term" value="C:plasma membrane"/>
    <property type="evidence" value="ECO:0007669"/>
    <property type="project" value="UniProtKB-SubCell"/>
</dbReference>
<keyword evidence="4 8" id="KW-0812">Transmembrane</keyword>
<dbReference type="SUPFAM" id="SSF50182">
    <property type="entry name" value="Sm-like ribonucleoproteins"/>
    <property type="match status" value="1"/>
</dbReference>
<evidence type="ECO:0000256" key="8">
    <source>
        <dbReference type="SAM" id="Phobius"/>
    </source>
</evidence>
<dbReference type="OrthoDB" id="9799209at2"/>